<feature type="binding site" evidence="8">
    <location>
        <begin position="150"/>
        <end position="152"/>
    </location>
    <ligand>
        <name>S-adenosyl-L-methionine</name>
        <dbReference type="ChEBI" id="CHEBI:59789"/>
    </ligand>
</feature>
<evidence type="ECO:0000256" key="8">
    <source>
        <dbReference type="HAMAP-Rule" id="MF_00917"/>
    </source>
</evidence>
<comment type="function">
    <text evidence="8">Catalyzes the complex heterocyclic radical-mediated conversion of 6-carboxy-5,6,7,8-tetrahydropterin (CPH4) to 7-carboxy-7-deazaguanine (CDG), a step common to the biosynthetic pathways of all 7-deazapurine-containing compounds.</text>
</comment>
<keyword evidence="4 8" id="KW-0460">Magnesium</keyword>
<dbReference type="PANTHER" id="PTHR42836">
    <property type="entry name" value="7-CARBOXY-7-DEAZAGUANINE SYNTHASE"/>
    <property type="match status" value="1"/>
</dbReference>
<evidence type="ECO:0000259" key="9">
    <source>
        <dbReference type="PROSITE" id="PS51918"/>
    </source>
</evidence>
<evidence type="ECO:0000256" key="6">
    <source>
        <dbReference type="ARBA" id="ARBA00023014"/>
    </source>
</evidence>
<accession>A0A0G9K1U7</accession>
<feature type="binding site" evidence="8">
    <location>
        <position position="27"/>
    </location>
    <ligand>
        <name>substrate</name>
    </ligand>
</feature>
<dbReference type="PATRIC" id="fig|1447256.3.peg.1890"/>
<keyword evidence="5 8" id="KW-0408">Iron</keyword>
<comment type="catalytic activity">
    <reaction evidence="8">
        <text>6-carboxy-5,6,7,8-tetrahydropterin + H(+) = 7-carboxy-7-carbaguanine + NH4(+)</text>
        <dbReference type="Rhea" id="RHEA:27974"/>
        <dbReference type="ChEBI" id="CHEBI:15378"/>
        <dbReference type="ChEBI" id="CHEBI:28938"/>
        <dbReference type="ChEBI" id="CHEBI:61032"/>
        <dbReference type="ChEBI" id="CHEBI:61036"/>
        <dbReference type="EC" id="4.3.99.3"/>
    </reaction>
</comment>
<dbReference type="InterPro" id="IPR013785">
    <property type="entry name" value="Aldolase_TIM"/>
</dbReference>
<dbReference type="GO" id="GO:0016840">
    <property type="term" value="F:carbon-nitrogen lyase activity"/>
    <property type="evidence" value="ECO:0007669"/>
    <property type="project" value="UniProtKB-UniRule"/>
</dbReference>
<dbReference type="PROSITE" id="PS51918">
    <property type="entry name" value="RADICAL_SAM"/>
    <property type="match status" value="1"/>
</dbReference>
<dbReference type="GO" id="GO:0051539">
    <property type="term" value="F:4 iron, 4 sulfur cluster binding"/>
    <property type="evidence" value="ECO:0007669"/>
    <property type="project" value="UniProtKB-UniRule"/>
</dbReference>
<dbReference type="RefSeq" id="WP_046997105.1">
    <property type="nucleotide sequence ID" value="NZ_JAIQ01000133.1"/>
</dbReference>
<comment type="subunit">
    <text evidence="8">Homodimer.</text>
</comment>
<feature type="binding site" evidence="8">
    <location>
        <position position="100"/>
    </location>
    <ligand>
        <name>S-adenosyl-L-methionine</name>
        <dbReference type="ChEBI" id="CHEBI:59789"/>
    </ligand>
</feature>
<dbReference type="GO" id="GO:1904047">
    <property type="term" value="F:S-adenosyl-L-methionine binding"/>
    <property type="evidence" value="ECO:0007669"/>
    <property type="project" value="UniProtKB-UniRule"/>
</dbReference>
<comment type="similarity">
    <text evidence="8">Belongs to the radical SAM superfamily. 7-carboxy-7-deazaguanine synthase family.</text>
</comment>
<dbReference type="EMBL" id="JAIQ01000133">
    <property type="protein sequence ID" value="KLD98147.1"/>
    <property type="molecule type" value="Genomic_DNA"/>
</dbReference>
<feature type="binding site" evidence="8">
    <location>
        <position position="35"/>
    </location>
    <ligand>
        <name>[4Fe-4S] cluster</name>
        <dbReference type="ChEBI" id="CHEBI:49883"/>
        <note>4Fe-4S-S-AdoMet</note>
    </ligand>
</feature>
<comment type="cofactor">
    <cofactor evidence="8">
        <name>S-adenosyl-L-methionine</name>
        <dbReference type="ChEBI" id="CHEBI:59789"/>
    </cofactor>
    <text evidence="8">Binds 1 S-adenosyl-L-methionine per subunit.</text>
</comment>
<dbReference type="EC" id="4.3.99.3" evidence="8"/>
<feature type="domain" description="Radical SAM core" evidence="9">
    <location>
        <begin position="14"/>
        <end position="254"/>
    </location>
</feature>
<organism evidence="10 11">
    <name type="scientific">Aliarcobacter butzleri L348</name>
    <dbReference type="NCBI Taxonomy" id="1447256"/>
    <lineage>
        <taxon>Bacteria</taxon>
        <taxon>Pseudomonadati</taxon>
        <taxon>Campylobacterota</taxon>
        <taxon>Epsilonproteobacteria</taxon>
        <taxon>Campylobacterales</taxon>
        <taxon>Arcobacteraceae</taxon>
        <taxon>Aliarcobacter</taxon>
    </lineage>
</organism>
<evidence type="ECO:0000256" key="5">
    <source>
        <dbReference type="ARBA" id="ARBA00023004"/>
    </source>
</evidence>
<keyword evidence="6 8" id="KW-0411">Iron-sulfur</keyword>
<dbReference type="Gene3D" id="3.20.20.70">
    <property type="entry name" value="Aldolase class I"/>
    <property type="match status" value="1"/>
</dbReference>
<comment type="cofactor">
    <cofactor evidence="8">
        <name>[4Fe-4S] cluster</name>
        <dbReference type="ChEBI" id="CHEBI:49883"/>
    </cofactor>
    <text evidence="8">Binds 1 [4Fe-4S] cluster. The cluster is coordinated with 3 cysteines and an exchangeable S-adenosyl-L-methionine.</text>
</comment>
<keyword evidence="2 8" id="KW-0949">S-adenosyl-L-methionine</keyword>
<evidence type="ECO:0000256" key="1">
    <source>
        <dbReference type="ARBA" id="ARBA00022485"/>
    </source>
</evidence>
<dbReference type="PIRSF" id="PIRSF000370">
    <property type="entry name" value="QueE"/>
    <property type="match status" value="1"/>
</dbReference>
<comment type="cofactor">
    <cofactor evidence="8">
        <name>Mg(2+)</name>
        <dbReference type="ChEBI" id="CHEBI:18420"/>
    </cofactor>
</comment>
<gene>
    <name evidence="8" type="primary">queE</name>
    <name evidence="10" type="ORF">AA20_09670</name>
</gene>
<feature type="binding site" evidence="8">
    <location>
        <position position="98"/>
    </location>
    <ligand>
        <name>substrate</name>
    </ligand>
</feature>
<feature type="binding site" evidence="8">
    <location>
        <begin position="12"/>
        <end position="14"/>
    </location>
    <ligand>
        <name>substrate</name>
    </ligand>
</feature>
<feature type="binding site" evidence="8">
    <location>
        <position position="55"/>
    </location>
    <ligand>
        <name>Mg(2+)</name>
        <dbReference type="ChEBI" id="CHEBI:18420"/>
    </ligand>
</feature>
<dbReference type="Proteomes" id="UP000035514">
    <property type="component" value="Unassembled WGS sequence"/>
</dbReference>
<dbReference type="SUPFAM" id="SSF102114">
    <property type="entry name" value="Radical SAM enzymes"/>
    <property type="match status" value="1"/>
</dbReference>
<comment type="pathway">
    <text evidence="8">Purine metabolism; 7-cyano-7-deazaguanine biosynthesis.</text>
</comment>
<comment type="caution">
    <text evidence="8">Lacks conserved residue(s) required for the propagation of feature annotation.</text>
</comment>
<evidence type="ECO:0000256" key="3">
    <source>
        <dbReference type="ARBA" id="ARBA00022723"/>
    </source>
</evidence>
<evidence type="ECO:0000313" key="10">
    <source>
        <dbReference type="EMBL" id="KLD98147.1"/>
    </source>
</evidence>
<evidence type="ECO:0000256" key="4">
    <source>
        <dbReference type="ARBA" id="ARBA00022842"/>
    </source>
</evidence>
<dbReference type="PANTHER" id="PTHR42836:SF1">
    <property type="entry name" value="7-CARBOXY-7-DEAZAGUANINE SYNTHASE"/>
    <property type="match status" value="1"/>
</dbReference>
<dbReference type="AlphaFoldDB" id="A0A0G9K1U7"/>
<dbReference type="UniPathway" id="UPA00391"/>
<dbReference type="InterPro" id="IPR007197">
    <property type="entry name" value="rSAM"/>
</dbReference>
<dbReference type="GO" id="GO:0008616">
    <property type="term" value="P:tRNA queuosine(34) biosynthetic process"/>
    <property type="evidence" value="ECO:0007669"/>
    <property type="project" value="UniProtKB-UniRule"/>
</dbReference>
<dbReference type="InterPro" id="IPR058240">
    <property type="entry name" value="rSAM_sf"/>
</dbReference>
<keyword evidence="8" id="KW-0671">Queuosine biosynthesis</keyword>
<evidence type="ECO:0000313" key="11">
    <source>
        <dbReference type="Proteomes" id="UP000035514"/>
    </source>
</evidence>
<feature type="binding site" evidence="8">
    <location>
        <position position="53"/>
    </location>
    <ligand>
        <name>[4Fe-4S] cluster</name>
        <dbReference type="ChEBI" id="CHEBI:49883"/>
        <note>4Fe-4S-S-AdoMet</note>
    </ligand>
</feature>
<feature type="binding site" evidence="8">
    <location>
        <position position="31"/>
    </location>
    <ligand>
        <name>[4Fe-4S] cluster</name>
        <dbReference type="ChEBI" id="CHEBI:49883"/>
        <note>4Fe-4S-S-AdoMet</note>
    </ligand>
</feature>
<comment type="caution">
    <text evidence="10">The sequence shown here is derived from an EMBL/GenBank/DDBJ whole genome shotgun (WGS) entry which is preliminary data.</text>
</comment>
<keyword evidence="7 8" id="KW-0456">Lyase</keyword>
<proteinExistence type="inferred from homology"/>
<reference evidence="10 11" key="1">
    <citation type="submission" date="2014-01" db="EMBL/GenBank/DDBJ databases">
        <title>Development of a Comparative Genomic Fingerprinting Assay for High Resolution Genotyping of Arcobacter butzleri.</title>
        <authorList>
            <person name="Webb A.L."/>
            <person name="Inglis G.D."/>
            <person name="Kruczkiewicz P."/>
            <person name="Selinger L.B."/>
            <person name="Taboada E.N."/>
        </authorList>
    </citation>
    <scope>NUCLEOTIDE SEQUENCE [LARGE SCALE GENOMIC DNA]</scope>
    <source>
        <strain evidence="10 11">L348</strain>
    </source>
</reference>
<keyword evidence="1 8" id="KW-0004">4Fe-4S</keyword>
<protein>
    <recommendedName>
        <fullName evidence="8">7-carboxy-7-deazaguanine synthase</fullName>
        <shortName evidence="8">CDG synthase</shortName>
        <ecNumber evidence="8">4.3.99.3</ecNumber>
    </recommendedName>
    <alternativeName>
        <fullName evidence="8">Queuosine biosynthesis protein QueE</fullName>
    </alternativeName>
</protein>
<name>A0A0G9K1U7_9BACT</name>
<dbReference type="InterPro" id="IPR024924">
    <property type="entry name" value="7-CO-7-deazaguanine_synth-like"/>
</dbReference>
<dbReference type="HAMAP" id="MF_00917">
    <property type="entry name" value="QueE"/>
    <property type="match status" value="1"/>
</dbReference>
<keyword evidence="3 8" id="KW-0479">Metal-binding</keyword>
<dbReference type="GO" id="GO:0000287">
    <property type="term" value="F:magnesium ion binding"/>
    <property type="evidence" value="ECO:0007669"/>
    <property type="project" value="UniProtKB-UniRule"/>
</dbReference>
<evidence type="ECO:0000256" key="7">
    <source>
        <dbReference type="ARBA" id="ARBA00023239"/>
    </source>
</evidence>
<sequence>MLEINEIFGPTIQGEGKLVGTPSIFIRFGKCNFSCTGFGVVYETPSGIKKCACDSYYAVDKEFKDTWTKYQSYNDIVAEVDSLISTYNYNYKIDIVITGGEPLLYWNKKEFQKLLKHYIENGHKVTIETNASLNINFEFDYQKEILFSMSVKLSNSLEPLNKRINKNTLVKILENTKDSYMKFVIGKDFLNKAKAEIIEILKDIPKCEVYLMPLGDTADEINKNCEDVINMAIENGFKYCDRLHIRVWNNKRGV</sequence>
<evidence type="ECO:0000256" key="2">
    <source>
        <dbReference type="ARBA" id="ARBA00022691"/>
    </source>
</evidence>